<gene>
    <name evidence="2" type="ORF">NGB36_19830</name>
</gene>
<evidence type="ECO:0000313" key="3">
    <source>
        <dbReference type="Proteomes" id="UP001057702"/>
    </source>
</evidence>
<reference evidence="2" key="1">
    <citation type="submission" date="2022-06" db="EMBL/GenBank/DDBJ databases">
        <title>Draft genome sequence of Streptomyces sp. RB6PN25 isolated from peat swamp forest in Thailand.</title>
        <authorList>
            <person name="Duangmal K."/>
            <person name="Klaysubun C."/>
        </authorList>
    </citation>
    <scope>NUCLEOTIDE SEQUENCE</scope>
    <source>
        <strain evidence="2">RB6PN25</strain>
    </source>
</reference>
<proteinExistence type="predicted"/>
<dbReference type="SMART" id="SM00530">
    <property type="entry name" value="HTH_XRE"/>
    <property type="match status" value="1"/>
</dbReference>
<dbReference type="EMBL" id="JANFNG010000016">
    <property type="protein sequence ID" value="MCQ4082793.1"/>
    <property type="molecule type" value="Genomic_DNA"/>
</dbReference>
<evidence type="ECO:0000259" key="1">
    <source>
        <dbReference type="SMART" id="SM00530"/>
    </source>
</evidence>
<name>A0ABT1Q087_9ACTN</name>
<keyword evidence="3" id="KW-1185">Reference proteome</keyword>
<dbReference type="SUPFAM" id="SSF47413">
    <property type="entry name" value="lambda repressor-like DNA-binding domains"/>
    <property type="match status" value="1"/>
</dbReference>
<dbReference type="Proteomes" id="UP001057702">
    <property type="component" value="Unassembled WGS sequence"/>
</dbReference>
<dbReference type="InterPro" id="IPR010982">
    <property type="entry name" value="Lambda_DNA-bd_dom_sf"/>
</dbReference>
<dbReference type="Pfam" id="PF13560">
    <property type="entry name" value="HTH_31"/>
    <property type="match status" value="1"/>
</dbReference>
<dbReference type="InterPro" id="IPR041413">
    <property type="entry name" value="MLTR_LBD"/>
</dbReference>
<organism evidence="2 3">
    <name type="scientific">Streptomyces humicola</name>
    <dbReference type="NCBI Taxonomy" id="2953240"/>
    <lineage>
        <taxon>Bacteria</taxon>
        <taxon>Bacillati</taxon>
        <taxon>Actinomycetota</taxon>
        <taxon>Actinomycetes</taxon>
        <taxon>Kitasatosporales</taxon>
        <taxon>Streptomycetaceae</taxon>
        <taxon>Streptomyces</taxon>
    </lineage>
</organism>
<accession>A0ABT1Q087</accession>
<dbReference type="InterPro" id="IPR001387">
    <property type="entry name" value="Cro/C1-type_HTH"/>
</dbReference>
<dbReference type="Gene3D" id="3.30.450.180">
    <property type="match status" value="1"/>
</dbReference>
<dbReference type="Pfam" id="PF17765">
    <property type="entry name" value="MLTR_LBD"/>
    <property type="match status" value="1"/>
</dbReference>
<dbReference type="CDD" id="cd00093">
    <property type="entry name" value="HTH_XRE"/>
    <property type="match status" value="1"/>
</dbReference>
<dbReference type="PANTHER" id="PTHR35010">
    <property type="entry name" value="BLL4672 PROTEIN-RELATED"/>
    <property type="match status" value="1"/>
</dbReference>
<protein>
    <submittedName>
        <fullName evidence="2">Helix-turn-helix transcriptional regulator</fullName>
    </submittedName>
</protein>
<comment type="caution">
    <text evidence="2">The sequence shown here is derived from an EMBL/GenBank/DDBJ whole genome shotgun (WGS) entry which is preliminary data.</text>
</comment>
<sequence length="285" mass="32250">MAHEDRRRALAQFLRSRRNRLTPADVGIIAGPRRRAPGLRREEVAQLSGVSMTWYTWLEQARDITVSRQVLESLANTLKLDQAERRHLLWLGGEQPSTETDLPVGVGPTLQRLVDALDPNPAYILNAAWDLLAWNRSEAGLIGDPSARDEDERNIIWLVFTEPHMRELLVDWPAQARSLLAQYRADAERNIGDPRFDHLTAALREASAEFRTWWDGHDIRDFRAARRQFMHPRLGLLTVDYVKLAVVDAPSTKLFTALSADDATTRKLPRLAAQLSDILPATKGA</sequence>
<dbReference type="RefSeq" id="WP_255921703.1">
    <property type="nucleotide sequence ID" value="NZ_JANFNG010000016.1"/>
</dbReference>
<evidence type="ECO:0000313" key="2">
    <source>
        <dbReference type="EMBL" id="MCQ4082793.1"/>
    </source>
</evidence>
<feature type="domain" description="HTH cro/C1-type" evidence="1">
    <location>
        <begin position="13"/>
        <end position="85"/>
    </location>
</feature>
<dbReference type="Gene3D" id="1.10.260.40">
    <property type="entry name" value="lambda repressor-like DNA-binding domains"/>
    <property type="match status" value="1"/>
</dbReference>